<name>A0A7X1F7C7_9SPHN</name>
<proteinExistence type="predicted"/>
<dbReference type="Proteomes" id="UP000520156">
    <property type="component" value="Unassembled WGS sequence"/>
</dbReference>
<reference evidence="2 3" key="1">
    <citation type="submission" date="2020-08" db="EMBL/GenBank/DDBJ databases">
        <title>The genome sequence of Novosphingobium flavum 4Y4.</title>
        <authorList>
            <person name="Liu Y."/>
        </authorList>
    </citation>
    <scope>NUCLEOTIDE SEQUENCE [LARGE SCALE GENOMIC DNA]</scope>
    <source>
        <strain evidence="2 3">4Y4</strain>
    </source>
</reference>
<comment type="caution">
    <text evidence="2">The sequence shown here is derived from an EMBL/GenBank/DDBJ whole genome shotgun (WGS) entry which is preliminary data.</text>
</comment>
<evidence type="ECO:0000256" key="1">
    <source>
        <dbReference type="SAM" id="SignalP"/>
    </source>
</evidence>
<evidence type="ECO:0000313" key="2">
    <source>
        <dbReference type="EMBL" id="MBC2651609.1"/>
    </source>
</evidence>
<dbReference type="Pfam" id="PF13618">
    <property type="entry name" value="Gluconate_2-dh3"/>
    <property type="match status" value="1"/>
</dbReference>
<protein>
    <submittedName>
        <fullName evidence="2">Gluconate 2-dehydrogenase subunit 3 family protein</fullName>
    </submittedName>
</protein>
<dbReference type="EMBL" id="JACLAU010000008">
    <property type="protein sequence ID" value="MBC2651609.1"/>
    <property type="molecule type" value="Genomic_DNA"/>
</dbReference>
<organism evidence="2 3">
    <name type="scientific">Novosphingobium aerophilum</name>
    <dbReference type="NCBI Taxonomy" id="2839843"/>
    <lineage>
        <taxon>Bacteria</taxon>
        <taxon>Pseudomonadati</taxon>
        <taxon>Pseudomonadota</taxon>
        <taxon>Alphaproteobacteria</taxon>
        <taxon>Sphingomonadales</taxon>
        <taxon>Sphingomonadaceae</taxon>
        <taxon>Novosphingobium</taxon>
    </lineage>
</organism>
<sequence>MMPLDRRSLLDAVAVLIGAAALPGPALGAAAAAGPSLFDRTTRDLVTAVADTLLPRTDTPGAVDAGVPQTFEALLRDWAGPARRAGCLGVLRAIDAQATSETGAAFVGLTPARRKTVLAAYDAERLGRDADYTMTRDLLVALYYLSEPGATQELRYEHAPGAWEPSIPLTAQTRAWAGA</sequence>
<dbReference type="InterPro" id="IPR027056">
    <property type="entry name" value="Gluconate_2DH_su3"/>
</dbReference>
<feature type="signal peptide" evidence="1">
    <location>
        <begin position="1"/>
        <end position="28"/>
    </location>
</feature>
<dbReference type="RefSeq" id="WP_185683029.1">
    <property type="nucleotide sequence ID" value="NZ_JACLAU010000008.1"/>
</dbReference>
<dbReference type="AlphaFoldDB" id="A0A7X1F7C7"/>
<evidence type="ECO:0000313" key="3">
    <source>
        <dbReference type="Proteomes" id="UP000520156"/>
    </source>
</evidence>
<accession>A0A7X1F7C7</accession>
<keyword evidence="1" id="KW-0732">Signal</keyword>
<dbReference type="PROSITE" id="PS51318">
    <property type="entry name" value="TAT"/>
    <property type="match status" value="1"/>
</dbReference>
<gene>
    <name evidence="2" type="ORF">H7F49_07825</name>
</gene>
<feature type="chain" id="PRO_5030976933" evidence="1">
    <location>
        <begin position="29"/>
        <end position="179"/>
    </location>
</feature>
<dbReference type="InterPro" id="IPR006311">
    <property type="entry name" value="TAT_signal"/>
</dbReference>
<keyword evidence="3" id="KW-1185">Reference proteome</keyword>